<dbReference type="AlphaFoldDB" id="A0A8C5E3G3"/>
<dbReference type="PANTHER" id="PTHR31481">
    <property type="entry name" value="RELT-LIKE PROTEIN 2 RELL2"/>
    <property type="match status" value="1"/>
</dbReference>
<dbReference type="PANTHER" id="PTHR31481:SF0">
    <property type="entry name" value="RELT-LIKE PROTEIN 2"/>
    <property type="match status" value="1"/>
</dbReference>
<organism evidence="2 3">
    <name type="scientific">Gouania willdenowi</name>
    <name type="common">Blunt-snouted clingfish</name>
    <name type="synonym">Lepadogaster willdenowi</name>
    <dbReference type="NCBI Taxonomy" id="441366"/>
    <lineage>
        <taxon>Eukaryota</taxon>
        <taxon>Metazoa</taxon>
        <taxon>Chordata</taxon>
        <taxon>Craniata</taxon>
        <taxon>Vertebrata</taxon>
        <taxon>Euteleostomi</taxon>
        <taxon>Actinopterygii</taxon>
        <taxon>Neopterygii</taxon>
        <taxon>Teleostei</taxon>
        <taxon>Neoteleostei</taxon>
        <taxon>Acanthomorphata</taxon>
        <taxon>Ovalentaria</taxon>
        <taxon>Blenniimorphae</taxon>
        <taxon>Blenniiformes</taxon>
        <taxon>Gobiesocoidei</taxon>
        <taxon>Gobiesocidae</taxon>
        <taxon>Gobiesocinae</taxon>
        <taxon>Gouania</taxon>
    </lineage>
</organism>
<evidence type="ECO:0000313" key="3">
    <source>
        <dbReference type="Proteomes" id="UP000694680"/>
    </source>
</evidence>
<dbReference type="Proteomes" id="UP000694680">
    <property type="component" value="Chromosome 10"/>
</dbReference>
<feature type="region of interest" description="Disordered" evidence="1">
    <location>
        <begin position="66"/>
        <end position="85"/>
    </location>
</feature>
<reference evidence="2" key="2">
    <citation type="submission" date="2025-08" db="UniProtKB">
        <authorList>
            <consortium name="Ensembl"/>
        </authorList>
    </citation>
    <scope>IDENTIFICATION</scope>
</reference>
<name>A0A8C5E3G3_GOUWI</name>
<evidence type="ECO:0000313" key="2">
    <source>
        <dbReference type="Ensembl" id="ENSGWIP00000015883.1"/>
    </source>
</evidence>
<evidence type="ECO:0000256" key="1">
    <source>
        <dbReference type="SAM" id="MobiDB-lite"/>
    </source>
</evidence>
<proteinExistence type="predicted"/>
<reference evidence="2" key="1">
    <citation type="submission" date="2020-06" db="EMBL/GenBank/DDBJ databases">
        <authorList>
            <consortium name="Wellcome Sanger Institute Data Sharing"/>
        </authorList>
    </citation>
    <scope>NUCLEOTIDE SEQUENCE [LARGE SCALE GENOMIC DNA]</scope>
</reference>
<dbReference type="Ensembl" id="ENSGWIT00000017543.1">
    <property type="protein sequence ID" value="ENSGWIP00000015883.1"/>
    <property type="gene ID" value="ENSGWIG00000008907.1"/>
</dbReference>
<reference evidence="2" key="3">
    <citation type="submission" date="2025-09" db="UniProtKB">
        <authorList>
            <consortium name="Ensembl"/>
        </authorList>
    </citation>
    <scope>IDENTIFICATION</scope>
</reference>
<keyword evidence="3" id="KW-1185">Reference proteome</keyword>
<dbReference type="GO" id="GO:1900745">
    <property type="term" value="P:positive regulation of p38MAPK cascade"/>
    <property type="evidence" value="ECO:0007669"/>
    <property type="project" value="InterPro"/>
</dbReference>
<protein>
    <submittedName>
        <fullName evidence="2">Uncharacterized protein</fullName>
    </submittedName>
</protein>
<accession>A0A8C5E3G3</accession>
<feature type="compositionally biased region" description="Low complexity" evidence="1">
    <location>
        <begin position="191"/>
        <end position="201"/>
    </location>
</feature>
<sequence>VYSEVLERRVRRIVEPQNQEEQRGFRPGCGTMDQSRKDSIVGLPAHHHTVHSGMELNSCHLCAEGRSKKGRRHSRTPRLRQRPGEQTVFSVGRFRVTHNDKKTVSGEHLDQLHESGGRKESIYNLRSMFKDVRPPTENLNAAPQTGGKRKKSLTIFGLRRGSDPGVVKATEESATETPETQARVHTENTETSTSDVPVSSPSIFSPMSQALCGIMVSY</sequence>
<feature type="region of interest" description="Disordered" evidence="1">
    <location>
        <begin position="159"/>
        <end position="201"/>
    </location>
</feature>
<feature type="compositionally biased region" description="Basic residues" evidence="1">
    <location>
        <begin position="68"/>
        <end position="81"/>
    </location>
</feature>
<dbReference type="InterPro" id="IPR042313">
    <property type="entry name" value="RELL2"/>
</dbReference>
<dbReference type="GO" id="GO:0010811">
    <property type="term" value="P:positive regulation of cell-substrate adhesion"/>
    <property type="evidence" value="ECO:0007669"/>
    <property type="project" value="TreeGrafter"/>
</dbReference>